<keyword evidence="3" id="KW-0808">Transferase</keyword>
<evidence type="ECO:0000256" key="2">
    <source>
        <dbReference type="ARBA" id="ARBA00018522"/>
    </source>
</evidence>
<comment type="caution">
    <text evidence="5">The sequence shown here is derived from an EMBL/GenBank/DDBJ whole genome shotgun (WGS) entry which is preliminary data.</text>
</comment>
<dbReference type="EMBL" id="NGMS01000001">
    <property type="protein sequence ID" value="OTP26396.1"/>
    <property type="molecule type" value="Genomic_DNA"/>
</dbReference>
<organism evidence="5 6">
    <name type="scientific">Enterococcus mundtii</name>
    <dbReference type="NCBI Taxonomy" id="53346"/>
    <lineage>
        <taxon>Bacteria</taxon>
        <taxon>Bacillati</taxon>
        <taxon>Bacillota</taxon>
        <taxon>Bacilli</taxon>
        <taxon>Lactobacillales</taxon>
        <taxon>Enterococcaceae</taxon>
        <taxon>Enterococcus</taxon>
    </lineage>
</organism>
<proteinExistence type="inferred from homology"/>
<reference evidence="5 6" key="1">
    <citation type="submission" date="2017-05" db="EMBL/GenBank/DDBJ databases">
        <title>The Genome Sequence of Enterococcus mundtii 6B1_DIV0119.</title>
        <authorList>
            <consortium name="The Broad Institute Genomics Platform"/>
            <consortium name="The Broad Institute Genomic Center for Infectious Diseases"/>
            <person name="Earl A."/>
            <person name="Manson A."/>
            <person name="Schwartman J."/>
            <person name="Gilmore M."/>
            <person name="Abouelleil A."/>
            <person name="Cao P."/>
            <person name="Chapman S."/>
            <person name="Cusick C."/>
            <person name="Shea T."/>
            <person name="Young S."/>
            <person name="Neafsey D."/>
            <person name="Nusbaum C."/>
            <person name="Birren B."/>
        </authorList>
    </citation>
    <scope>NUCLEOTIDE SEQUENCE [LARGE SCALE GENOMIC DNA]</scope>
    <source>
        <strain evidence="5 6">6B1_DIV0119</strain>
    </source>
</reference>
<dbReference type="RefSeq" id="WP_303393825.1">
    <property type="nucleotide sequence ID" value="NZ_NGMS01000001.1"/>
</dbReference>
<evidence type="ECO:0000256" key="4">
    <source>
        <dbReference type="ARBA" id="ARBA00023315"/>
    </source>
</evidence>
<dbReference type="Proteomes" id="UP000195024">
    <property type="component" value="Unassembled WGS sequence"/>
</dbReference>
<dbReference type="InterPro" id="IPR005881">
    <property type="entry name" value="Ser_O-AcTrfase"/>
</dbReference>
<accession>A0A242KWR2</accession>
<dbReference type="CDD" id="cd03354">
    <property type="entry name" value="LbH_SAT"/>
    <property type="match status" value="1"/>
</dbReference>
<dbReference type="AlphaFoldDB" id="A0A242KWR2"/>
<dbReference type="SUPFAM" id="SSF51161">
    <property type="entry name" value="Trimeric LpxA-like enzymes"/>
    <property type="match status" value="1"/>
</dbReference>
<protein>
    <recommendedName>
        <fullName evidence="2">Serine acetyltransferase</fullName>
    </recommendedName>
</protein>
<evidence type="ECO:0000256" key="3">
    <source>
        <dbReference type="ARBA" id="ARBA00022679"/>
    </source>
</evidence>
<dbReference type="Pfam" id="PF00132">
    <property type="entry name" value="Hexapep"/>
    <property type="match status" value="1"/>
</dbReference>
<dbReference type="InterPro" id="IPR001451">
    <property type="entry name" value="Hexapep"/>
</dbReference>
<gene>
    <name evidence="5" type="ORF">A5802_000107</name>
</gene>
<evidence type="ECO:0000313" key="5">
    <source>
        <dbReference type="EMBL" id="OTP26396.1"/>
    </source>
</evidence>
<dbReference type="Gene3D" id="2.160.10.10">
    <property type="entry name" value="Hexapeptide repeat proteins"/>
    <property type="match status" value="1"/>
</dbReference>
<name>A0A242KWR2_ENTMU</name>
<dbReference type="GO" id="GO:0005737">
    <property type="term" value="C:cytoplasm"/>
    <property type="evidence" value="ECO:0007669"/>
    <property type="project" value="InterPro"/>
</dbReference>
<dbReference type="PANTHER" id="PTHR42811">
    <property type="entry name" value="SERINE ACETYLTRANSFERASE"/>
    <property type="match status" value="1"/>
</dbReference>
<dbReference type="GO" id="GO:0006535">
    <property type="term" value="P:cysteine biosynthetic process from serine"/>
    <property type="evidence" value="ECO:0007669"/>
    <property type="project" value="InterPro"/>
</dbReference>
<evidence type="ECO:0000256" key="1">
    <source>
        <dbReference type="ARBA" id="ARBA00007274"/>
    </source>
</evidence>
<dbReference type="InterPro" id="IPR011004">
    <property type="entry name" value="Trimer_LpxA-like_sf"/>
</dbReference>
<dbReference type="GO" id="GO:0009001">
    <property type="term" value="F:serine O-acetyltransferase activity"/>
    <property type="evidence" value="ECO:0007669"/>
    <property type="project" value="InterPro"/>
</dbReference>
<evidence type="ECO:0000313" key="6">
    <source>
        <dbReference type="Proteomes" id="UP000195024"/>
    </source>
</evidence>
<comment type="similarity">
    <text evidence="1">Belongs to the transferase hexapeptide repeat family.</text>
</comment>
<keyword evidence="4" id="KW-0012">Acyltransferase</keyword>
<dbReference type="PIRSF" id="PIRSF000441">
    <property type="entry name" value="CysE"/>
    <property type="match status" value="1"/>
</dbReference>
<sequence>MKEIKNQPEFWGKALIAIYVYGRKLTRIKNKFARRILLIPYVFMDTIITRGLLNSQIPHRLKIGIGIKIWHPFGIIIHPDCLIGDNLTIRHQVTIGKAKDDGGVPILGNNVSIGAGAKILGDINIGDNTVIGANAVVTKSFPEKSILVGCPAVDISSELKR</sequence>
<dbReference type="InterPro" id="IPR045304">
    <property type="entry name" value="LbH_SAT"/>
</dbReference>